<protein>
    <submittedName>
        <fullName evidence="5">Sortase</fullName>
    </submittedName>
</protein>
<comment type="caution">
    <text evidence="5">The sequence shown here is derived from an EMBL/GenBank/DDBJ whole genome shotgun (WGS) entry which is preliminary data.</text>
</comment>
<gene>
    <name evidence="5" type="ORF">AY602_05290</name>
</gene>
<accession>A0A854NF73</accession>
<dbReference type="Proteomes" id="UP000197692">
    <property type="component" value="Unassembled WGS sequence"/>
</dbReference>
<dbReference type="RefSeq" id="WP_010935678.1">
    <property type="nucleotide sequence ID" value="NZ_LSZF01000025.1"/>
</dbReference>
<dbReference type="Gene3D" id="2.40.260.10">
    <property type="entry name" value="Sortase"/>
    <property type="match status" value="1"/>
</dbReference>
<sequence length="348" mass="37113">MAMNSETAGKEPNVVSTDAKHSTGTSSNAGTGESSAKKKAQTAIAAIVMLLCGLLGLVILFYPVVSTQLNNYEQSKLARQFGADAAQADPAVVAAALDAAHAYNDSLENGPLQDPWTGGDSTKDPAYQAYEKLLGEYPAMAQISIPAISVNLPIYHGTSDATLLKGVGHLYGTALPVGGLGTRSVLTAHSGIQKSTFFDNLEKVKKGDAIYVRNIGETLKYQVRDIEIIRPAEIDRIQPIPDRDLITLVTCTPYGINTHRLLVTAERVPMEPGEADRAFAGDGIVWQWWMKLAIGVLVVILLLTGWLIIRILRARKFAKKTAGADAAKSVEPGDIEASLSASAAEESQ</sequence>
<dbReference type="SUPFAM" id="SSF63817">
    <property type="entry name" value="Sortase"/>
    <property type="match status" value="1"/>
</dbReference>
<dbReference type="NCBIfam" id="TIGR01076">
    <property type="entry name" value="sortase_fam"/>
    <property type="match status" value="1"/>
</dbReference>
<feature type="active site" description="Proton donor/acceptor" evidence="2">
    <location>
        <position position="189"/>
    </location>
</feature>
<evidence type="ECO:0000313" key="5">
    <source>
        <dbReference type="EMBL" id="OWM34728.1"/>
    </source>
</evidence>
<keyword evidence="4" id="KW-0472">Membrane</keyword>
<feature type="active site" description="Acyl-thioester intermediate" evidence="2">
    <location>
        <position position="251"/>
    </location>
</feature>
<feature type="compositionally biased region" description="Polar residues" evidence="3">
    <location>
        <begin position="22"/>
        <end position="34"/>
    </location>
</feature>
<evidence type="ECO:0000256" key="2">
    <source>
        <dbReference type="PIRSR" id="PIRSR605754-1"/>
    </source>
</evidence>
<proteinExistence type="predicted"/>
<dbReference type="Pfam" id="PF04203">
    <property type="entry name" value="Sortase"/>
    <property type="match status" value="1"/>
</dbReference>
<dbReference type="InterPro" id="IPR023365">
    <property type="entry name" value="Sortase_dom-sf"/>
</dbReference>
<keyword evidence="4" id="KW-1133">Transmembrane helix</keyword>
<feature type="transmembrane region" description="Helical" evidence="4">
    <location>
        <begin position="288"/>
        <end position="309"/>
    </location>
</feature>
<name>A0A854NF73_CORDP</name>
<keyword evidence="1" id="KW-0378">Hydrolase</keyword>
<evidence type="ECO:0000256" key="4">
    <source>
        <dbReference type="SAM" id="Phobius"/>
    </source>
</evidence>
<dbReference type="GO" id="GO:0016787">
    <property type="term" value="F:hydrolase activity"/>
    <property type="evidence" value="ECO:0007669"/>
    <property type="project" value="UniProtKB-KW"/>
</dbReference>
<evidence type="ECO:0000256" key="1">
    <source>
        <dbReference type="ARBA" id="ARBA00022801"/>
    </source>
</evidence>
<dbReference type="InterPro" id="IPR042002">
    <property type="entry name" value="Sortase_C"/>
</dbReference>
<dbReference type="SMR" id="A0A854NF73"/>
<feature type="region of interest" description="Disordered" evidence="3">
    <location>
        <begin position="1"/>
        <end position="35"/>
    </location>
</feature>
<evidence type="ECO:0000313" key="6">
    <source>
        <dbReference type="Proteomes" id="UP000197692"/>
    </source>
</evidence>
<feature type="transmembrane region" description="Helical" evidence="4">
    <location>
        <begin position="43"/>
        <end position="65"/>
    </location>
</feature>
<evidence type="ECO:0000256" key="3">
    <source>
        <dbReference type="SAM" id="MobiDB-lite"/>
    </source>
</evidence>
<organism evidence="5 6">
    <name type="scientific">Corynebacterium diphtheriae bv. mitis</name>
    <dbReference type="NCBI Taxonomy" id="1806053"/>
    <lineage>
        <taxon>Bacteria</taxon>
        <taxon>Bacillati</taxon>
        <taxon>Actinomycetota</taxon>
        <taxon>Actinomycetes</taxon>
        <taxon>Mycobacteriales</taxon>
        <taxon>Corynebacteriaceae</taxon>
        <taxon>Corynebacterium</taxon>
    </lineage>
</organism>
<reference evidence="6" key="1">
    <citation type="submission" date="2016-02" db="EMBL/GenBank/DDBJ databases">
        <title>Genomic analyses of a collection of pathogenic Corynebacterium diphtheriae.</title>
        <authorList>
            <person name="Sangal V."/>
            <person name="Titov L."/>
        </authorList>
    </citation>
    <scope>NUCLEOTIDE SEQUENCE [LARGE SCALE GENOMIC DNA]</scope>
    <source>
        <strain evidence="6">1438</strain>
    </source>
</reference>
<dbReference type="CDD" id="cd05827">
    <property type="entry name" value="Sortase_C"/>
    <property type="match status" value="1"/>
</dbReference>
<dbReference type="NCBIfam" id="NF033745">
    <property type="entry name" value="class_C_sortase"/>
    <property type="match status" value="1"/>
</dbReference>
<keyword evidence="4" id="KW-0812">Transmembrane</keyword>
<dbReference type="EMBL" id="LSZF01000025">
    <property type="protein sequence ID" value="OWM34728.1"/>
    <property type="molecule type" value="Genomic_DNA"/>
</dbReference>
<dbReference type="InterPro" id="IPR005754">
    <property type="entry name" value="Sortase"/>
</dbReference>
<dbReference type="AlphaFoldDB" id="A0A854NF73"/>